<keyword evidence="3" id="KW-1185">Reference proteome</keyword>
<evidence type="ECO:0000313" key="2">
    <source>
        <dbReference type="EMBL" id="CUR51064.1"/>
    </source>
</evidence>
<dbReference type="PANTHER" id="PTHR43064">
    <property type="entry name" value="PHOSPHORIBOSYLAMINOIMIDAZOLE CARBOXYLASE-RELATED"/>
    <property type="match status" value="1"/>
</dbReference>
<protein>
    <recommendedName>
        <fullName evidence="1">PurE domain-containing protein</fullName>
    </recommendedName>
</protein>
<sequence>MSLDLTEILESLELGRISVSKAKKLLSLYAVEKIEDFAKIDTSRKLRRGIPEVVFAEKKEFLDLKKIILKATSKTDSVLVSRINKNHYKKILAFSRKNKLKIHTGKNTTTILFSNKLSSTGGKVGILTAGTSDIGVAEEARLVCESMGCQCICSYDIGIAGIHRLFPVIKKVIREDVDVIIVVAGMEGALASVVSSLVDIPVIGVPSSVGYGYGEKGVAALASMLQSCTLGLSVVNIDNGIGAGAFAANVANRSVRKKSRFNNSKTS</sequence>
<accession>A0A128A129</accession>
<gene>
    <name evidence="2" type="ORF">NDEV_0299</name>
</gene>
<dbReference type="EMBL" id="LN890280">
    <property type="protein sequence ID" value="CUR51064.1"/>
    <property type="molecule type" value="Genomic_DNA"/>
</dbReference>
<evidence type="ECO:0000313" key="3">
    <source>
        <dbReference type="Proteomes" id="UP000196239"/>
    </source>
</evidence>
<dbReference type="InterPro" id="IPR000031">
    <property type="entry name" value="PurE_dom"/>
</dbReference>
<dbReference type="GO" id="GO:0016787">
    <property type="term" value="F:hydrolase activity"/>
    <property type="evidence" value="ECO:0007669"/>
    <property type="project" value="InterPro"/>
</dbReference>
<dbReference type="SMART" id="SM01001">
    <property type="entry name" value="AIRC"/>
    <property type="match status" value="1"/>
</dbReference>
<proteinExistence type="predicted"/>
<dbReference type="GO" id="GO:0006189">
    <property type="term" value="P:'de novo' IMP biosynthetic process"/>
    <property type="evidence" value="ECO:0007669"/>
    <property type="project" value="InterPro"/>
</dbReference>
<dbReference type="NCBIfam" id="NF033503">
    <property type="entry name" value="LarB"/>
    <property type="match status" value="1"/>
</dbReference>
<evidence type="ECO:0000259" key="1">
    <source>
        <dbReference type="SMART" id="SM01001"/>
    </source>
</evidence>
<dbReference type="Pfam" id="PF00731">
    <property type="entry name" value="AIRC"/>
    <property type="match status" value="1"/>
</dbReference>
<dbReference type="SUPFAM" id="SSF52255">
    <property type="entry name" value="N5-CAIR mutase (phosphoribosylaminoimidazole carboxylase, PurE)"/>
    <property type="match status" value="1"/>
</dbReference>
<dbReference type="InterPro" id="IPR039476">
    <property type="entry name" value="P2CMN_synthase_LarB"/>
</dbReference>
<dbReference type="KEGG" id="ndv:NDEV_0299"/>
<dbReference type="Proteomes" id="UP000196239">
    <property type="component" value="Chromosome 1"/>
</dbReference>
<dbReference type="AlphaFoldDB" id="A0A128A129"/>
<name>A0A128A129_9ARCH</name>
<dbReference type="PANTHER" id="PTHR43064:SF1">
    <property type="entry name" value="SLL1489 PROTEIN"/>
    <property type="match status" value="1"/>
</dbReference>
<reference evidence="3" key="1">
    <citation type="submission" date="2015-10" db="EMBL/GenBank/DDBJ databases">
        <authorList>
            <person name="Lehtovirta-Morley L.E."/>
            <person name="Vieille C."/>
        </authorList>
    </citation>
    <scope>NUCLEOTIDE SEQUENCE [LARGE SCALE GENOMIC DNA]</scope>
</reference>
<organism evidence="2 3">
    <name type="scientific">Nitrosotalea devaniterrae</name>
    <dbReference type="NCBI Taxonomy" id="1078905"/>
    <lineage>
        <taxon>Archaea</taxon>
        <taxon>Nitrososphaerota</taxon>
        <taxon>Nitrososphaeria</taxon>
        <taxon>Nitrosotaleales</taxon>
        <taxon>Nitrosotaleaceae</taxon>
        <taxon>Nitrosotalea</taxon>
    </lineage>
</organism>
<dbReference type="Gene3D" id="3.40.50.1970">
    <property type="match status" value="1"/>
</dbReference>
<feature type="domain" description="PurE" evidence="1">
    <location>
        <begin position="122"/>
        <end position="256"/>
    </location>
</feature>